<dbReference type="PANTHER" id="PTHR46586:SF3">
    <property type="entry name" value="ANKYRIN REPEAT-CONTAINING PROTEIN"/>
    <property type="match status" value="1"/>
</dbReference>
<sequence>MDFSKCQRIQRRLPVKFDAEVMYTAAERGVLAEVAWLHRYTDYQAKEAIERTAAACHVDVLEWLLDHQDTANKRSDRQTSQRLRIKLRQFESSLRATCWSDLVEKTAYCVMDGVGFLPPNPSNVELYQLMDWAAKEGNLAMLQRLHEDPIGTKTCSFLAMYHAAEIGDLTMLRWLHKHRTERNDYMIAVLAAAVEHGHLAAMDWIRDAYFTGPMVQPVFATALRAGQVDVVRQLATHFEDQVRALLRYRYSMPNNPEMVEYICEKLGYELAASDLDLVWMLGKKKLGKDSMDELVEIAFKYGHLKCRKQLLDAILRTTFE</sequence>
<evidence type="ECO:0000313" key="1">
    <source>
        <dbReference type="EMBL" id="TMW58555.1"/>
    </source>
</evidence>
<dbReference type="InterPro" id="IPR002110">
    <property type="entry name" value="Ankyrin_rpt"/>
</dbReference>
<evidence type="ECO:0000313" key="2">
    <source>
        <dbReference type="Proteomes" id="UP000794436"/>
    </source>
</evidence>
<comment type="caution">
    <text evidence="1">The sequence shown here is derived from an EMBL/GenBank/DDBJ whole genome shotgun (WGS) entry which is preliminary data.</text>
</comment>
<dbReference type="AlphaFoldDB" id="A0A8K1C8R7"/>
<dbReference type="Pfam" id="PF13637">
    <property type="entry name" value="Ank_4"/>
    <property type="match status" value="1"/>
</dbReference>
<dbReference type="Gene3D" id="1.25.40.20">
    <property type="entry name" value="Ankyrin repeat-containing domain"/>
    <property type="match status" value="1"/>
</dbReference>
<protein>
    <recommendedName>
        <fullName evidence="3">Ankyrin repeat protein</fullName>
    </recommendedName>
</protein>
<dbReference type="EMBL" id="SPLM01000111">
    <property type="protein sequence ID" value="TMW58555.1"/>
    <property type="molecule type" value="Genomic_DNA"/>
</dbReference>
<dbReference type="InterPro" id="IPR052050">
    <property type="entry name" value="SecEffector_AnkRepeat"/>
</dbReference>
<reference evidence="1" key="1">
    <citation type="submission" date="2019-03" db="EMBL/GenBank/DDBJ databases">
        <title>Long read genome sequence of the mycoparasitic Pythium oligandrum ATCC 38472 isolated from sugarbeet rhizosphere.</title>
        <authorList>
            <person name="Gaulin E."/>
        </authorList>
    </citation>
    <scope>NUCLEOTIDE SEQUENCE</scope>
    <source>
        <strain evidence="1">ATCC 38472_TT</strain>
    </source>
</reference>
<dbReference type="Proteomes" id="UP000794436">
    <property type="component" value="Unassembled WGS sequence"/>
</dbReference>
<dbReference type="OrthoDB" id="94960at2759"/>
<dbReference type="InterPro" id="IPR036770">
    <property type="entry name" value="Ankyrin_rpt-contain_sf"/>
</dbReference>
<organism evidence="1 2">
    <name type="scientific">Pythium oligandrum</name>
    <name type="common">Mycoparasitic fungus</name>
    <dbReference type="NCBI Taxonomy" id="41045"/>
    <lineage>
        <taxon>Eukaryota</taxon>
        <taxon>Sar</taxon>
        <taxon>Stramenopiles</taxon>
        <taxon>Oomycota</taxon>
        <taxon>Peronosporomycetes</taxon>
        <taxon>Pythiales</taxon>
        <taxon>Pythiaceae</taxon>
        <taxon>Pythium</taxon>
    </lineage>
</organism>
<name>A0A8K1C8R7_PYTOL</name>
<evidence type="ECO:0008006" key="3">
    <source>
        <dbReference type="Google" id="ProtNLM"/>
    </source>
</evidence>
<keyword evidence="2" id="KW-1185">Reference proteome</keyword>
<accession>A0A8K1C8R7</accession>
<gene>
    <name evidence="1" type="ORF">Poli38472_010114</name>
</gene>
<dbReference type="SUPFAM" id="SSF140860">
    <property type="entry name" value="Pseudo ankyrin repeat-like"/>
    <property type="match status" value="1"/>
</dbReference>
<dbReference type="PANTHER" id="PTHR46586">
    <property type="entry name" value="ANKYRIN REPEAT-CONTAINING PROTEIN"/>
    <property type="match status" value="1"/>
</dbReference>
<proteinExistence type="predicted"/>